<dbReference type="RefSeq" id="WP_090717736.1">
    <property type="nucleotide sequence ID" value="NZ_CBCSKY010000038.1"/>
</dbReference>
<dbReference type="GO" id="GO:0016787">
    <property type="term" value="F:hydrolase activity"/>
    <property type="evidence" value="ECO:0007669"/>
    <property type="project" value="UniProtKB-KW"/>
</dbReference>
<dbReference type="InterPro" id="IPR003778">
    <property type="entry name" value="CT_A_B"/>
</dbReference>
<dbReference type="GO" id="GO:0005524">
    <property type="term" value="F:ATP binding"/>
    <property type="evidence" value="ECO:0007669"/>
    <property type="project" value="UniProtKB-KW"/>
</dbReference>
<evidence type="ECO:0000256" key="2">
    <source>
        <dbReference type="ARBA" id="ARBA00022801"/>
    </source>
</evidence>
<evidence type="ECO:0000256" key="1">
    <source>
        <dbReference type="ARBA" id="ARBA00022741"/>
    </source>
</evidence>
<dbReference type="SUPFAM" id="SSF50891">
    <property type="entry name" value="Cyclophilin-like"/>
    <property type="match status" value="1"/>
</dbReference>
<dbReference type="OrthoDB" id="9782422at2"/>
<evidence type="ECO:0000313" key="6">
    <source>
        <dbReference type="Proteomes" id="UP000199050"/>
    </source>
</evidence>
<keyword evidence="6" id="KW-1185">Reference proteome</keyword>
<dbReference type="EMBL" id="FNDX01000036">
    <property type="protein sequence ID" value="SDK26663.1"/>
    <property type="molecule type" value="Genomic_DNA"/>
</dbReference>
<feature type="domain" description="Carboxyltransferase" evidence="4">
    <location>
        <begin position="24"/>
        <end position="344"/>
    </location>
</feature>
<proteinExistence type="predicted"/>
<dbReference type="Pfam" id="PF02626">
    <property type="entry name" value="CT_A_B"/>
    <property type="match status" value="1"/>
</dbReference>
<keyword evidence="2" id="KW-0378">Hydrolase</keyword>
<sequence length="355" mass="38189">MSLLIMKPGLLTTVQDLGRYGYQQYGVIAGGAMDSYAMRMANLLVGNEEQAAGLEMTVLGPEITFAAPALIAVCGGGLAPLLDGQPLPLWRTAHVPKGARLHFGRLPGGCRAYLAVAGGIDVPVQLNSRSTYLRAGIGGHQGRALRSGDVLPVGTSSGRAAAWAERLTRGRGTGRVVREPMNNRQLEERSAGNSGAEAAAIAAWYPVPAMIPDYPQAPVIRVIEGEEYEMFSSESRRRFQSEPYTILPESDRMGYRLSGSPLSLVQEQSLASAAVTFGTIQVPAEGAPIILMADRQTTGGYPKLAQVITADLPLLAQASPGSRVRFRLVTLREAQEQLLQRELELHRLRLVLQHV</sequence>
<reference evidence="6" key="1">
    <citation type="submission" date="2016-10" db="EMBL/GenBank/DDBJ databases">
        <authorList>
            <person name="Varghese N."/>
            <person name="Submissions S."/>
        </authorList>
    </citation>
    <scope>NUCLEOTIDE SEQUENCE [LARGE SCALE GENOMIC DNA]</scope>
    <source>
        <strain evidence="6">CGMCC 1.11012</strain>
    </source>
</reference>
<dbReference type="InterPro" id="IPR052708">
    <property type="entry name" value="PxpC"/>
</dbReference>
<evidence type="ECO:0000313" key="5">
    <source>
        <dbReference type="EMBL" id="SDK26663.1"/>
    </source>
</evidence>
<dbReference type="Proteomes" id="UP000199050">
    <property type="component" value="Unassembled WGS sequence"/>
</dbReference>
<evidence type="ECO:0000259" key="4">
    <source>
        <dbReference type="SMART" id="SM00797"/>
    </source>
</evidence>
<keyword evidence="1" id="KW-0547">Nucleotide-binding</keyword>
<keyword evidence="3" id="KW-0067">ATP-binding</keyword>
<dbReference type="AlphaFoldDB" id="A0A1G9AHD6"/>
<dbReference type="SMART" id="SM00797">
    <property type="entry name" value="AHS2"/>
    <property type="match status" value="1"/>
</dbReference>
<gene>
    <name evidence="5" type="ORF">SAMN05216192_13661</name>
</gene>
<dbReference type="Gene3D" id="2.40.100.10">
    <property type="entry name" value="Cyclophilin-like"/>
    <property type="match status" value="1"/>
</dbReference>
<dbReference type="InterPro" id="IPR029000">
    <property type="entry name" value="Cyclophilin-like_dom_sf"/>
</dbReference>
<dbReference type="STRING" id="1174501.SAMN05216192_13661"/>
<name>A0A1G9AHD6_9BACL</name>
<protein>
    <submittedName>
        <fullName evidence="5">Antagonist of KipI</fullName>
    </submittedName>
</protein>
<dbReference type="PANTHER" id="PTHR43309">
    <property type="entry name" value="5-OXOPROLINASE SUBUNIT C"/>
    <property type="match status" value="1"/>
</dbReference>
<dbReference type="NCBIfam" id="TIGR00724">
    <property type="entry name" value="urea_amlyse_rel"/>
    <property type="match status" value="1"/>
</dbReference>
<accession>A0A1G9AHD6</accession>
<dbReference type="PANTHER" id="PTHR43309:SF5">
    <property type="entry name" value="5-OXOPROLINASE SUBUNIT C"/>
    <property type="match status" value="1"/>
</dbReference>
<organism evidence="5 6">
    <name type="scientific">Paenibacillus typhae</name>
    <dbReference type="NCBI Taxonomy" id="1174501"/>
    <lineage>
        <taxon>Bacteria</taxon>
        <taxon>Bacillati</taxon>
        <taxon>Bacillota</taxon>
        <taxon>Bacilli</taxon>
        <taxon>Bacillales</taxon>
        <taxon>Paenibacillaceae</taxon>
        <taxon>Paenibacillus</taxon>
    </lineage>
</organism>
<evidence type="ECO:0000256" key="3">
    <source>
        <dbReference type="ARBA" id="ARBA00022840"/>
    </source>
</evidence>